<feature type="domain" description="Myb-like" evidence="2">
    <location>
        <begin position="714"/>
        <end position="764"/>
    </location>
</feature>
<dbReference type="SMART" id="SM00717">
    <property type="entry name" value="SANT"/>
    <property type="match status" value="1"/>
</dbReference>
<feature type="compositionally biased region" description="Acidic residues" evidence="1">
    <location>
        <begin position="412"/>
        <end position="431"/>
    </location>
</feature>
<dbReference type="GO" id="GO:0000126">
    <property type="term" value="C:transcription factor TFIIIB complex"/>
    <property type="evidence" value="ECO:0007669"/>
    <property type="project" value="TreeGrafter"/>
</dbReference>
<feature type="compositionally biased region" description="Low complexity" evidence="1">
    <location>
        <begin position="148"/>
        <end position="172"/>
    </location>
</feature>
<dbReference type="CDD" id="cd00167">
    <property type="entry name" value="SANT"/>
    <property type="match status" value="1"/>
</dbReference>
<dbReference type="PANTHER" id="PTHR22929:SF0">
    <property type="entry name" value="TRANSCRIPTION FACTOR TFIIIB COMPONENT B'' HOMOLOG"/>
    <property type="match status" value="1"/>
</dbReference>
<dbReference type="InterPro" id="IPR017930">
    <property type="entry name" value="Myb_dom"/>
</dbReference>
<feature type="region of interest" description="Disordered" evidence="1">
    <location>
        <begin position="275"/>
        <end position="509"/>
    </location>
</feature>
<feature type="compositionally biased region" description="Acidic residues" evidence="1">
    <location>
        <begin position="328"/>
        <end position="337"/>
    </location>
</feature>
<feature type="compositionally biased region" description="Basic and acidic residues" evidence="1">
    <location>
        <begin position="400"/>
        <end position="411"/>
    </location>
</feature>
<dbReference type="GO" id="GO:0070898">
    <property type="term" value="P:RNA polymerase III preinitiation complex assembly"/>
    <property type="evidence" value="ECO:0007669"/>
    <property type="project" value="TreeGrafter"/>
</dbReference>
<feature type="compositionally biased region" description="Low complexity" evidence="1">
    <location>
        <begin position="14"/>
        <end position="31"/>
    </location>
</feature>
<protein>
    <submittedName>
        <fullName evidence="4">Transcription initiation factor TFIIIB, Bdp1 subunit</fullName>
    </submittedName>
</protein>
<evidence type="ECO:0000256" key="1">
    <source>
        <dbReference type="SAM" id="MobiDB-lite"/>
    </source>
</evidence>
<dbReference type="PROSITE" id="PS51294">
    <property type="entry name" value="HTH_MYB"/>
    <property type="match status" value="1"/>
</dbReference>
<feature type="compositionally biased region" description="Basic residues" evidence="1">
    <location>
        <begin position="466"/>
        <end position="475"/>
    </location>
</feature>
<feature type="region of interest" description="Disordered" evidence="1">
    <location>
        <begin position="1"/>
        <end position="263"/>
    </location>
</feature>
<keyword evidence="4" id="KW-0396">Initiation factor</keyword>
<feature type="compositionally biased region" description="Low complexity" evidence="1">
    <location>
        <begin position="432"/>
        <end position="441"/>
    </location>
</feature>
<feature type="compositionally biased region" description="Polar residues" evidence="1">
    <location>
        <begin position="191"/>
        <end position="221"/>
    </location>
</feature>
<feature type="compositionally biased region" description="Polar residues" evidence="1">
    <location>
        <begin position="33"/>
        <end position="57"/>
    </location>
</feature>
<accession>A0A0F7SEI4</accession>
<feature type="compositionally biased region" description="Polar residues" evidence="1">
    <location>
        <begin position="173"/>
        <end position="183"/>
    </location>
</feature>
<feature type="compositionally biased region" description="Polar residues" evidence="1">
    <location>
        <begin position="117"/>
        <end position="127"/>
    </location>
</feature>
<feature type="compositionally biased region" description="Polar residues" evidence="1">
    <location>
        <begin position="814"/>
        <end position="825"/>
    </location>
</feature>
<feature type="compositionally biased region" description="Acidic residues" evidence="1">
    <location>
        <begin position="566"/>
        <end position="575"/>
    </location>
</feature>
<feature type="compositionally biased region" description="Polar residues" evidence="1">
    <location>
        <begin position="231"/>
        <end position="254"/>
    </location>
</feature>
<dbReference type="Pfam" id="PF15963">
    <property type="entry name" value="Myb_DNA-bind_7"/>
    <property type="match status" value="1"/>
</dbReference>
<feature type="compositionally biased region" description="Low complexity" evidence="1">
    <location>
        <begin position="71"/>
        <end position="85"/>
    </location>
</feature>
<evidence type="ECO:0000313" key="4">
    <source>
        <dbReference type="EMBL" id="CDZ96811.1"/>
    </source>
</evidence>
<feature type="region of interest" description="Disordered" evidence="1">
    <location>
        <begin position="791"/>
        <end position="864"/>
    </location>
</feature>
<reference evidence="4" key="1">
    <citation type="submission" date="2014-08" db="EMBL/GenBank/DDBJ databases">
        <authorList>
            <person name="Sharma Rahul"/>
            <person name="Thines Marco"/>
        </authorList>
    </citation>
    <scope>NUCLEOTIDE SEQUENCE</scope>
</reference>
<proteinExistence type="predicted"/>
<feature type="compositionally biased region" description="Pro residues" evidence="1">
    <location>
        <begin position="86"/>
        <end position="99"/>
    </location>
</feature>
<dbReference type="PANTHER" id="PTHR22929">
    <property type="entry name" value="RNA POLYMERASE III TRANSCRIPTION INITIATION FACTOR B"/>
    <property type="match status" value="1"/>
</dbReference>
<dbReference type="GO" id="GO:0001156">
    <property type="term" value="F:TFIIIC-class transcription factor complex binding"/>
    <property type="evidence" value="ECO:0007669"/>
    <property type="project" value="TreeGrafter"/>
</dbReference>
<feature type="compositionally biased region" description="Basic and acidic residues" evidence="1">
    <location>
        <begin position="455"/>
        <end position="465"/>
    </location>
</feature>
<dbReference type="EMBL" id="LN483167">
    <property type="protein sequence ID" value="CDZ96811.1"/>
    <property type="molecule type" value="Genomic_DNA"/>
</dbReference>
<organism evidence="4">
    <name type="scientific">Phaffia rhodozyma</name>
    <name type="common">Yeast</name>
    <name type="synonym">Xanthophyllomyces dendrorhous</name>
    <dbReference type="NCBI Taxonomy" id="264483"/>
    <lineage>
        <taxon>Eukaryota</taxon>
        <taxon>Fungi</taxon>
        <taxon>Dikarya</taxon>
        <taxon>Basidiomycota</taxon>
        <taxon>Agaricomycotina</taxon>
        <taxon>Tremellomycetes</taxon>
        <taxon>Cystofilobasidiales</taxon>
        <taxon>Mrakiaceae</taxon>
        <taxon>Phaffia</taxon>
    </lineage>
</organism>
<evidence type="ECO:0000259" key="3">
    <source>
        <dbReference type="PROSITE" id="PS51294"/>
    </source>
</evidence>
<keyword evidence="4" id="KW-0648">Protein biosynthesis</keyword>
<feature type="compositionally biased region" description="Pro residues" evidence="1">
    <location>
        <begin position="796"/>
        <end position="809"/>
    </location>
</feature>
<dbReference type="PROSITE" id="PS50090">
    <property type="entry name" value="MYB_LIKE"/>
    <property type="match status" value="1"/>
</dbReference>
<dbReference type="GO" id="GO:0003743">
    <property type="term" value="F:translation initiation factor activity"/>
    <property type="evidence" value="ECO:0007669"/>
    <property type="project" value="UniProtKB-KW"/>
</dbReference>
<feature type="region of interest" description="Disordered" evidence="1">
    <location>
        <begin position="549"/>
        <end position="603"/>
    </location>
</feature>
<feature type="domain" description="HTH myb-type" evidence="3">
    <location>
        <begin position="718"/>
        <end position="768"/>
    </location>
</feature>
<sequence length="864" mass="93430">MSRIDKGAPRFKIAPRGASRTPRPSASPAPALTHSSASGPLNSQISLASPVQNSQGASSTQPPLPTPPSTILPSPSQQTPITSSLPSPPLNTEPQPLPPHKPHNPYLDVLAPPPIPTSLSLSKNAPSFGSPLIPSRTAPVRQFRPQKSSISARSTSALTSAPSSPAFLATPAKTQLSPHTPSRVTAPLSALTPSKTCTSQTNEAPTPSSTAQSTDFVSQSLDALGNAPEATASQDSASVDSTPVLTSSQPSTNKRPNRGVLKRVRSLLSDEEVEAVTLAAPSTPVPSAEPEESDLTVNKTAASGLPPTTARNVRRTRPKKTNPIVSSDAEEEAESELNGDQSISEAGRMDVVEEGDELEIEGAQNRDSSVGEAQETERKKAIRKVVPKPRTKPASKSKGVVKEKEKPKLFLEDEAEDGDEEEVDHESEEQASSEVEQAAASKTPKPVVQRKKSQKPKDDPLDPVRKGKRVSRKSRAATTQQESRLGAPPPLTATTAEEHNASLPPPPDASVMLMSDIISDNGFGRVSSRFLDIRRKALEIKTNRVKARERMKSQARKAQRLRDGILGEDTDDEDGVPLQVDEPGLSTSIPSTQRNLSSSSAKSHIPSIFSGRVDVVSDRTNEPVAGPSNSNSNPSTDTIISAVAADKDDISDISDVEDKDSNYAAQIRIVNGQMVIDQNSLVVDQHAREEKKAGIMETVEERDTDRFVNSATWGRKPRGERWSKEETDLFYDAIRQFGTDFEMIARLFPGRTRKMIKNKWNREERFNDAAVSHALMARLPVDMRTYARMTNTDLSGPPPEIRMPTPPPFDHATSLLQSKPMSNVLSKKKKRTNTRDGEEVVGTVGEDGEELRLSDDGLNMDEFE</sequence>
<feature type="compositionally biased region" description="Polar residues" evidence="1">
    <location>
        <begin position="585"/>
        <end position="596"/>
    </location>
</feature>
<dbReference type="InterPro" id="IPR001005">
    <property type="entry name" value="SANT/Myb"/>
</dbReference>
<dbReference type="Gene3D" id="1.10.10.60">
    <property type="entry name" value="Homeodomain-like"/>
    <property type="match status" value="1"/>
</dbReference>
<dbReference type="AlphaFoldDB" id="A0A0F7SEI4"/>
<name>A0A0F7SEI4_PHARH</name>
<dbReference type="SUPFAM" id="SSF46689">
    <property type="entry name" value="Homeodomain-like"/>
    <property type="match status" value="1"/>
</dbReference>
<feature type="compositionally biased region" description="Basic residues" evidence="1">
    <location>
        <begin position="380"/>
        <end position="395"/>
    </location>
</feature>
<dbReference type="InterPro" id="IPR039467">
    <property type="entry name" value="TFIIIB_B''_Myb"/>
</dbReference>
<evidence type="ECO:0000259" key="2">
    <source>
        <dbReference type="PROSITE" id="PS50090"/>
    </source>
</evidence>
<dbReference type="InterPro" id="IPR009057">
    <property type="entry name" value="Homeodomain-like_sf"/>
</dbReference>